<sequence>MDTSDLEENTVSLIKGRAEARQRNCRWRMNTICPDISSATAILSTTVSPDRGPLKDLAHHHYHGDIWYS</sequence>
<organism evidence="1 2">
    <name type="scientific">Phytophthora cactorum</name>
    <dbReference type="NCBI Taxonomy" id="29920"/>
    <lineage>
        <taxon>Eukaryota</taxon>
        <taxon>Sar</taxon>
        <taxon>Stramenopiles</taxon>
        <taxon>Oomycota</taxon>
        <taxon>Peronosporomycetes</taxon>
        <taxon>Peronosporales</taxon>
        <taxon>Peronosporaceae</taxon>
        <taxon>Phytophthora</taxon>
    </lineage>
</organism>
<gene>
    <name evidence="1" type="ORF">JG687_00017945</name>
</gene>
<evidence type="ECO:0000313" key="1">
    <source>
        <dbReference type="EMBL" id="KAG6944306.1"/>
    </source>
</evidence>
<dbReference type="EMBL" id="JAENGZ010002268">
    <property type="protein sequence ID" value="KAG6944306.1"/>
    <property type="molecule type" value="Genomic_DNA"/>
</dbReference>
<comment type="caution">
    <text evidence="1">The sequence shown here is derived from an EMBL/GenBank/DDBJ whole genome shotgun (WGS) entry which is preliminary data.</text>
</comment>
<dbReference type="AlphaFoldDB" id="A0A8T1TLQ5"/>
<proteinExistence type="predicted"/>
<evidence type="ECO:0000313" key="2">
    <source>
        <dbReference type="Proteomes" id="UP000688947"/>
    </source>
</evidence>
<accession>A0A8T1TLQ5</accession>
<protein>
    <submittedName>
        <fullName evidence="1">Uncharacterized protein</fullName>
    </submittedName>
</protein>
<dbReference type="Proteomes" id="UP000688947">
    <property type="component" value="Unassembled WGS sequence"/>
</dbReference>
<name>A0A8T1TLQ5_9STRA</name>
<reference evidence="1" key="1">
    <citation type="submission" date="2021-01" db="EMBL/GenBank/DDBJ databases">
        <title>Phytophthora aleatoria, a newly-described species from Pinus radiata is distinct from Phytophthora cactorum isolates based on comparative genomics.</title>
        <authorList>
            <person name="Mcdougal R."/>
            <person name="Panda P."/>
            <person name="Williams N."/>
            <person name="Studholme D.J."/>
        </authorList>
    </citation>
    <scope>NUCLEOTIDE SEQUENCE</scope>
    <source>
        <strain evidence="1">NZFS 3830</strain>
    </source>
</reference>